<feature type="domain" description="Beta-ketoacyl-[acyl-carrier-protein] synthase III C-terminal" evidence="16">
    <location>
        <begin position="238"/>
        <end position="325"/>
    </location>
</feature>
<dbReference type="KEGG" id="cpas:Clopa_4813"/>
<dbReference type="InterPro" id="IPR013747">
    <property type="entry name" value="ACP_syn_III_C"/>
</dbReference>
<evidence type="ECO:0000256" key="3">
    <source>
        <dbReference type="ARBA" id="ARBA00022516"/>
    </source>
</evidence>
<feature type="active site" evidence="14">
    <location>
        <position position="282"/>
    </location>
</feature>
<sequence length="328" mass="35360">MKSVKIIGTGSYAPSKIVTNSDLSKIVDTNDEWISSRTGIRERRITTGEDTSVLSTKAALEAIKNANIDPLDIDLIVVGTASPDKFIPSTACLVQAEIGAENATCFDISAACTGFIYALNIGTQFIKTGQCKTALVIGAEVLSKIVDWSDRSTCVLFGDGAGAAILQSSHDENGILSIYTGSDGRNAAEFLGCSAVPVRNPFIKSAEKQESLVTMNGKDIFRFGTKIIPKCIEEVFKEQDCTIEDIKYIVPHQANMRIIDSAAKRLEIDSDKFYMNLDRYGNTSAASIPLALNEMARNGLLHRGDKIILVGFGGGLTFGAALIEWMID</sequence>
<evidence type="ECO:0000256" key="9">
    <source>
        <dbReference type="ARBA" id="ARBA00023315"/>
    </source>
</evidence>
<dbReference type="UniPathway" id="UPA00094"/>
<dbReference type="PANTHER" id="PTHR43091:SF1">
    <property type="entry name" value="BETA-KETOACYL-[ACYL-CARRIER-PROTEIN] SYNTHASE III, CHLOROPLASTIC"/>
    <property type="match status" value="1"/>
</dbReference>
<evidence type="ECO:0000256" key="6">
    <source>
        <dbReference type="ARBA" id="ARBA00023098"/>
    </source>
</evidence>
<dbReference type="HOGENOM" id="CLU_039592_3_1_9"/>
<gene>
    <name evidence="14" type="primary">fabH</name>
    <name evidence="18" type="ORF">Clopa_4813</name>
</gene>
<evidence type="ECO:0000313" key="19">
    <source>
        <dbReference type="Proteomes" id="UP000013523"/>
    </source>
</evidence>
<accession>R4KCV7</accession>
<dbReference type="PANTHER" id="PTHR43091">
    <property type="entry name" value="3-OXOACYL-[ACYL-CARRIER-PROTEIN] SYNTHASE"/>
    <property type="match status" value="1"/>
</dbReference>
<evidence type="ECO:0000256" key="5">
    <source>
        <dbReference type="ARBA" id="ARBA00022832"/>
    </source>
</evidence>
<dbReference type="NCBIfam" id="NF006829">
    <property type="entry name" value="PRK09352.1"/>
    <property type="match status" value="1"/>
</dbReference>
<dbReference type="RefSeq" id="WP_015617762.1">
    <property type="nucleotide sequence ID" value="NC_021182.1"/>
</dbReference>
<feature type="region of interest" description="ACP-binding" evidence="14">
    <location>
        <begin position="253"/>
        <end position="257"/>
    </location>
</feature>
<comment type="domain">
    <text evidence="14">The last Arg residue of the ACP-binding site is essential for the weak association between ACP/AcpP and FabH.</text>
</comment>
<comment type="similarity">
    <text evidence="2 14">Belongs to the thiolase-like superfamily. FabH family.</text>
</comment>
<proteinExistence type="inferred from homology"/>
<evidence type="ECO:0000256" key="12">
    <source>
        <dbReference type="ARBA" id="ARBA00052467"/>
    </source>
</evidence>
<evidence type="ECO:0000256" key="2">
    <source>
        <dbReference type="ARBA" id="ARBA00008642"/>
    </source>
</evidence>
<dbReference type="EMBL" id="CP003261">
    <property type="protein sequence ID" value="AGK99496.1"/>
    <property type="molecule type" value="Genomic_DNA"/>
</dbReference>
<dbReference type="NCBIfam" id="TIGR00747">
    <property type="entry name" value="fabH"/>
    <property type="match status" value="1"/>
</dbReference>
<evidence type="ECO:0000256" key="15">
    <source>
        <dbReference type="SAM" id="Phobius"/>
    </source>
</evidence>
<keyword evidence="15" id="KW-1133">Transmembrane helix</keyword>
<dbReference type="PATRIC" id="fig|86416.3.peg.4806"/>
<dbReference type="AlphaFoldDB" id="R4KCV7"/>
<evidence type="ECO:0000313" key="18">
    <source>
        <dbReference type="EMBL" id="AGK99496.1"/>
    </source>
</evidence>
<dbReference type="CDD" id="cd00830">
    <property type="entry name" value="KAS_III"/>
    <property type="match status" value="1"/>
</dbReference>
<keyword evidence="7 14" id="KW-0275">Fatty acid biosynthesis</keyword>
<keyword evidence="5 14" id="KW-0276">Fatty acid metabolism</keyword>
<evidence type="ECO:0000256" key="10">
    <source>
        <dbReference type="ARBA" id="ARBA00051096"/>
    </source>
</evidence>
<dbReference type="OrthoDB" id="9815506at2"/>
<comment type="catalytic activity">
    <reaction evidence="13">
        <text>3-methylbutanoyl-CoA + malonyl-[ACP] + H(+) = 5-methyl-3-oxohexanoyl-[ACP] + CO2 + CoA</text>
        <dbReference type="Rhea" id="RHEA:42272"/>
        <dbReference type="Rhea" id="RHEA-COMP:9623"/>
        <dbReference type="Rhea" id="RHEA-COMP:9941"/>
        <dbReference type="ChEBI" id="CHEBI:15378"/>
        <dbReference type="ChEBI" id="CHEBI:16526"/>
        <dbReference type="ChEBI" id="CHEBI:57287"/>
        <dbReference type="ChEBI" id="CHEBI:57345"/>
        <dbReference type="ChEBI" id="CHEBI:78449"/>
        <dbReference type="ChEBI" id="CHEBI:78822"/>
        <dbReference type="EC" id="2.3.1.300"/>
    </reaction>
    <physiologicalReaction direction="left-to-right" evidence="13">
        <dbReference type="Rhea" id="RHEA:42273"/>
    </physiologicalReaction>
</comment>
<dbReference type="GO" id="GO:0006633">
    <property type="term" value="P:fatty acid biosynthetic process"/>
    <property type="evidence" value="ECO:0007669"/>
    <property type="project" value="UniProtKB-UniRule"/>
</dbReference>
<keyword evidence="9 14" id="KW-0012">Acyltransferase</keyword>
<keyword evidence="15" id="KW-0812">Transmembrane</keyword>
<dbReference type="HAMAP" id="MF_01815">
    <property type="entry name" value="FabH"/>
    <property type="match status" value="1"/>
</dbReference>
<evidence type="ECO:0000256" key="14">
    <source>
        <dbReference type="HAMAP-Rule" id="MF_01815"/>
    </source>
</evidence>
<dbReference type="STRING" id="86416.Clopa_4813"/>
<name>R4KCV7_CLOPA</name>
<keyword evidence="4 14" id="KW-0808">Transferase</keyword>
<keyword evidence="8 14" id="KW-0511">Multifunctional enzyme</keyword>
<evidence type="ECO:0000256" key="13">
    <source>
        <dbReference type="ARBA" id="ARBA00052985"/>
    </source>
</evidence>
<evidence type="ECO:0000256" key="8">
    <source>
        <dbReference type="ARBA" id="ARBA00023268"/>
    </source>
</evidence>
<organism evidence="18 19">
    <name type="scientific">Clostridium pasteurianum BC1</name>
    <dbReference type="NCBI Taxonomy" id="86416"/>
    <lineage>
        <taxon>Bacteria</taxon>
        <taxon>Bacillati</taxon>
        <taxon>Bacillota</taxon>
        <taxon>Clostridia</taxon>
        <taxon>Eubacteriales</taxon>
        <taxon>Clostridiaceae</taxon>
        <taxon>Clostridium</taxon>
    </lineage>
</organism>
<keyword evidence="14" id="KW-0963">Cytoplasm</keyword>
<dbReference type="GO" id="GO:0005737">
    <property type="term" value="C:cytoplasm"/>
    <property type="evidence" value="ECO:0007669"/>
    <property type="project" value="UniProtKB-SubCell"/>
</dbReference>
<dbReference type="InterPro" id="IPR004655">
    <property type="entry name" value="FabH"/>
</dbReference>
<comment type="function">
    <text evidence="14">Catalyzes the condensation reaction of fatty acid synthesis by the addition to an acyl acceptor of two carbons from malonyl-ACP. Catalyzes the first condensation reaction which initiates fatty acid synthesis and may therefore play a role in governing the total rate of fatty acid production. Possesses both acetoacetyl-ACP synthase and acetyl transacylase activities. Its substrate specificity determines the biosynthesis of branched-chain and/or straight-chain of fatty acids.</text>
</comment>
<comment type="catalytic activity">
    <reaction evidence="12">
        <text>2-methylpropanoyl-CoA + malonyl-[ACP] + H(+) = 4-methyl-3-oxopentanoyl-[ACP] + CO2 + CoA</text>
        <dbReference type="Rhea" id="RHEA:42268"/>
        <dbReference type="Rhea" id="RHEA-COMP:9623"/>
        <dbReference type="Rhea" id="RHEA-COMP:9940"/>
        <dbReference type="ChEBI" id="CHEBI:15378"/>
        <dbReference type="ChEBI" id="CHEBI:16526"/>
        <dbReference type="ChEBI" id="CHEBI:57287"/>
        <dbReference type="ChEBI" id="CHEBI:57338"/>
        <dbReference type="ChEBI" id="CHEBI:78449"/>
        <dbReference type="ChEBI" id="CHEBI:78820"/>
        <dbReference type="EC" id="2.3.1.300"/>
    </reaction>
    <physiologicalReaction direction="left-to-right" evidence="12">
        <dbReference type="Rhea" id="RHEA:42269"/>
    </physiologicalReaction>
</comment>
<dbReference type="EC" id="2.3.1.180" evidence="14"/>
<comment type="catalytic activity">
    <reaction evidence="10">
        <text>malonyl-[ACP] + acetyl-CoA + H(+) = 3-oxobutanoyl-[ACP] + CO2 + CoA</text>
        <dbReference type="Rhea" id="RHEA:12080"/>
        <dbReference type="Rhea" id="RHEA-COMP:9623"/>
        <dbReference type="Rhea" id="RHEA-COMP:9625"/>
        <dbReference type="ChEBI" id="CHEBI:15378"/>
        <dbReference type="ChEBI" id="CHEBI:16526"/>
        <dbReference type="ChEBI" id="CHEBI:57287"/>
        <dbReference type="ChEBI" id="CHEBI:57288"/>
        <dbReference type="ChEBI" id="CHEBI:78449"/>
        <dbReference type="ChEBI" id="CHEBI:78450"/>
        <dbReference type="EC" id="2.3.1.180"/>
    </reaction>
    <physiologicalReaction direction="left-to-right" evidence="10">
        <dbReference type="Rhea" id="RHEA:12081"/>
    </physiologicalReaction>
</comment>
<comment type="pathway">
    <text evidence="1 14">Lipid metabolism; fatty acid biosynthesis.</text>
</comment>
<comment type="catalytic activity">
    <reaction evidence="11">
        <text>(2S)-2-methylbutanoyl-CoA + malonyl-[ACP] + H(+) = (4S)-4-methyl-3-oxohexanoyl-[ACP] + CO2 + CoA</text>
        <dbReference type="Rhea" id="RHEA:42276"/>
        <dbReference type="Rhea" id="RHEA-COMP:9623"/>
        <dbReference type="Rhea" id="RHEA-COMP:17148"/>
        <dbReference type="ChEBI" id="CHEBI:15378"/>
        <dbReference type="ChEBI" id="CHEBI:16526"/>
        <dbReference type="ChEBI" id="CHEBI:57287"/>
        <dbReference type="ChEBI" id="CHEBI:78449"/>
        <dbReference type="ChEBI" id="CHEBI:88166"/>
        <dbReference type="ChEBI" id="CHEBI:167462"/>
        <dbReference type="EC" id="2.3.1.300"/>
    </reaction>
    <physiologicalReaction direction="left-to-right" evidence="11">
        <dbReference type="Rhea" id="RHEA:42277"/>
    </physiologicalReaction>
</comment>
<dbReference type="GO" id="GO:0033818">
    <property type="term" value="F:beta-ketoacyl-acyl-carrier-protein synthase III activity"/>
    <property type="evidence" value="ECO:0007669"/>
    <property type="project" value="UniProtKB-UniRule"/>
</dbReference>
<protein>
    <recommendedName>
        <fullName evidence="14">Beta-ketoacyl-[acyl-carrier-protein] synthase III</fullName>
        <shortName evidence="14">Beta-ketoacyl-ACP synthase III</shortName>
        <shortName evidence="14">KAS III</shortName>
        <ecNumber evidence="14">2.3.1.180</ecNumber>
    </recommendedName>
    <alternativeName>
        <fullName evidence="14">3-oxoacyl-[acyl-carrier-protein] synthase 3</fullName>
    </alternativeName>
    <alternativeName>
        <fullName evidence="14">3-oxoacyl-[acyl-carrier-protein] synthase III</fullName>
    </alternativeName>
</protein>
<evidence type="ECO:0000256" key="4">
    <source>
        <dbReference type="ARBA" id="ARBA00022679"/>
    </source>
</evidence>
<keyword evidence="6 14" id="KW-0443">Lipid metabolism</keyword>
<evidence type="ECO:0000256" key="7">
    <source>
        <dbReference type="ARBA" id="ARBA00023160"/>
    </source>
</evidence>
<dbReference type="Pfam" id="PF08545">
    <property type="entry name" value="ACP_syn_III"/>
    <property type="match status" value="1"/>
</dbReference>
<comment type="subcellular location">
    <subcellularLocation>
        <location evidence="14">Cytoplasm</location>
    </subcellularLocation>
</comment>
<dbReference type="eggNOG" id="COG0332">
    <property type="taxonomic scope" value="Bacteria"/>
</dbReference>
<keyword evidence="19" id="KW-1185">Reference proteome</keyword>
<dbReference type="Pfam" id="PF08541">
    <property type="entry name" value="ACP_syn_III_C"/>
    <property type="match status" value="1"/>
</dbReference>
<keyword evidence="15" id="KW-0472">Membrane</keyword>
<feature type="domain" description="Beta-ketoacyl-[acyl-carrier-protein] synthase III N-terminal" evidence="17">
    <location>
        <begin position="106"/>
        <end position="184"/>
    </location>
</feature>
<keyword evidence="3 14" id="KW-0444">Lipid biosynthesis</keyword>
<feature type="active site" evidence="14">
    <location>
        <position position="112"/>
    </location>
</feature>
<dbReference type="Proteomes" id="UP000013523">
    <property type="component" value="Chromosome"/>
</dbReference>
<reference evidence="18 19" key="1">
    <citation type="submission" date="2012-01" db="EMBL/GenBank/DDBJ databases">
        <title>Complete sequence of chromosome of Clostridium pasteurianum BC1.</title>
        <authorList>
            <consortium name="US DOE Joint Genome Institute"/>
            <person name="Lucas S."/>
            <person name="Han J."/>
            <person name="Lapidus A."/>
            <person name="Cheng J.-F."/>
            <person name="Goodwin L."/>
            <person name="Pitluck S."/>
            <person name="Peters L."/>
            <person name="Mikhailova N."/>
            <person name="Teshima H."/>
            <person name="Detter J.C."/>
            <person name="Han C."/>
            <person name="Tapia R."/>
            <person name="Land M."/>
            <person name="Hauser L."/>
            <person name="Kyrpides N."/>
            <person name="Ivanova N."/>
            <person name="Pagani I."/>
            <person name="Dunn J."/>
            <person name="Taghavi S."/>
            <person name="Francis A."/>
            <person name="van der Lelie D."/>
            <person name="Woyke T."/>
        </authorList>
    </citation>
    <scope>NUCLEOTIDE SEQUENCE [LARGE SCALE GENOMIC DNA]</scope>
    <source>
        <strain evidence="18 19">BC1</strain>
    </source>
</reference>
<feature type="active site" evidence="14">
    <location>
        <position position="252"/>
    </location>
</feature>
<evidence type="ECO:0000259" key="17">
    <source>
        <dbReference type="Pfam" id="PF08545"/>
    </source>
</evidence>
<evidence type="ECO:0000259" key="16">
    <source>
        <dbReference type="Pfam" id="PF08541"/>
    </source>
</evidence>
<evidence type="ECO:0000256" key="11">
    <source>
        <dbReference type="ARBA" id="ARBA00052407"/>
    </source>
</evidence>
<dbReference type="GO" id="GO:0004315">
    <property type="term" value="F:3-oxoacyl-[acyl-carrier-protein] synthase activity"/>
    <property type="evidence" value="ECO:0007669"/>
    <property type="project" value="InterPro"/>
</dbReference>
<comment type="subunit">
    <text evidence="14">Homodimer.</text>
</comment>
<evidence type="ECO:0000256" key="1">
    <source>
        <dbReference type="ARBA" id="ARBA00005194"/>
    </source>
</evidence>
<dbReference type="FunFam" id="3.40.47.10:FF:000004">
    <property type="entry name" value="3-oxoacyl-[acyl-carrier-protein] synthase 3"/>
    <property type="match status" value="1"/>
</dbReference>
<dbReference type="InterPro" id="IPR016039">
    <property type="entry name" value="Thiolase-like"/>
</dbReference>
<dbReference type="Gene3D" id="3.40.47.10">
    <property type="match status" value="1"/>
</dbReference>
<feature type="transmembrane region" description="Helical" evidence="15">
    <location>
        <begin position="307"/>
        <end position="327"/>
    </location>
</feature>
<dbReference type="InterPro" id="IPR013751">
    <property type="entry name" value="ACP_syn_III_N"/>
</dbReference>
<dbReference type="SUPFAM" id="SSF53901">
    <property type="entry name" value="Thiolase-like"/>
    <property type="match status" value="1"/>
</dbReference>